<dbReference type="STRING" id="1802727.A2937_01780"/>
<proteinExistence type="predicted"/>
<name>A0A1G2SHM0_9BACT</name>
<evidence type="ECO:0000313" key="1">
    <source>
        <dbReference type="EMBL" id="OHA83901.1"/>
    </source>
</evidence>
<dbReference type="AlphaFoldDB" id="A0A1G2SHM0"/>
<comment type="caution">
    <text evidence="1">The sequence shown here is derived from an EMBL/GenBank/DDBJ whole genome shotgun (WGS) entry which is preliminary data.</text>
</comment>
<dbReference type="EMBL" id="MHUW01000011">
    <property type="protein sequence ID" value="OHA83901.1"/>
    <property type="molecule type" value="Genomic_DNA"/>
</dbReference>
<organism evidence="1 2">
    <name type="scientific">Candidatus Yonathbacteria bacterium RIFCSPLOWO2_01_FULL_47_33b</name>
    <dbReference type="NCBI Taxonomy" id="1802727"/>
    <lineage>
        <taxon>Bacteria</taxon>
        <taxon>Candidatus Yonathiibacteriota</taxon>
    </lineage>
</organism>
<sequence length="63" mass="7634">MRIKKAACMMRLFSREKELISDVERGKCESNLLHFRAEKLIWVFWPIFNCEKRALYIAQRTDL</sequence>
<protein>
    <submittedName>
        <fullName evidence="1">Uncharacterized protein</fullName>
    </submittedName>
</protein>
<dbReference type="Proteomes" id="UP000177987">
    <property type="component" value="Unassembled WGS sequence"/>
</dbReference>
<gene>
    <name evidence="1" type="ORF">A2937_01780</name>
</gene>
<reference evidence="1 2" key="1">
    <citation type="journal article" date="2016" name="Nat. Commun.">
        <title>Thousands of microbial genomes shed light on interconnected biogeochemical processes in an aquifer system.</title>
        <authorList>
            <person name="Anantharaman K."/>
            <person name="Brown C.T."/>
            <person name="Hug L.A."/>
            <person name="Sharon I."/>
            <person name="Castelle C.J."/>
            <person name="Probst A.J."/>
            <person name="Thomas B.C."/>
            <person name="Singh A."/>
            <person name="Wilkins M.J."/>
            <person name="Karaoz U."/>
            <person name="Brodie E.L."/>
            <person name="Williams K.H."/>
            <person name="Hubbard S.S."/>
            <person name="Banfield J.F."/>
        </authorList>
    </citation>
    <scope>NUCLEOTIDE SEQUENCE [LARGE SCALE GENOMIC DNA]</scope>
</reference>
<evidence type="ECO:0000313" key="2">
    <source>
        <dbReference type="Proteomes" id="UP000177987"/>
    </source>
</evidence>
<accession>A0A1G2SHM0</accession>